<dbReference type="Pfam" id="PF00069">
    <property type="entry name" value="Pkinase"/>
    <property type="match status" value="2"/>
</dbReference>
<dbReference type="RefSeq" id="WP_406696780.1">
    <property type="nucleotide sequence ID" value="NZ_CP155447.1"/>
</dbReference>
<dbReference type="Gene3D" id="3.30.200.20">
    <property type="entry name" value="Phosphorylase Kinase, domain 1"/>
    <property type="match status" value="1"/>
</dbReference>
<dbReference type="InterPro" id="IPR017441">
    <property type="entry name" value="Protein_kinase_ATP_BS"/>
</dbReference>
<dbReference type="PANTHER" id="PTHR43289">
    <property type="entry name" value="MITOGEN-ACTIVATED PROTEIN KINASE KINASE KINASE 20-RELATED"/>
    <property type="match status" value="1"/>
</dbReference>
<feature type="domain" description="Protein kinase" evidence="8">
    <location>
        <begin position="92"/>
        <end position="435"/>
    </location>
</feature>
<dbReference type="PROSITE" id="PS50005">
    <property type="entry name" value="TPR"/>
    <property type="match status" value="1"/>
</dbReference>
<keyword evidence="2 6" id="KW-0547">Nucleotide-binding</keyword>
<feature type="region of interest" description="Disordered" evidence="7">
    <location>
        <begin position="219"/>
        <end position="263"/>
    </location>
</feature>
<sequence>MIDSVRRFPSASTTDPALSDLFEELAVRIQAGESLDPEELAREHPELAEALRSILPAVEILVGLGRRAADFASGPEHPAPDVNPGAEVLGDFRILREIGRGGMGVVFEAQQISLGRRVALKVLPFAAALDQRQLQRFRVEAQAAAHLHHEHIVPVFSVGCERGVHYYAMQLIEGRTLAHLIGELRRFEGPASLEARRRGRSPSPTGRLASDTLLAPECESGTGWLSSDGPPPSSDFDARPSGTPHATGASSSPLHSWTGTGTSTRGRTFIRNVAELGLQAAEALEHAHQLGVVHRDIKPANLLVDERRSLWITDFGLARLHGDNGLSLTGDLMGTFRYMSPEQVRARSMPIDHRTDIYSLGATLYELLTLRSAIPGDSQPEIIQRILQEEPIPPRQLNRAIPPDLETIVLKAMAKVPSERYVAAQELADDLRRYLEDRPIVARRPSLAHRAAKWSRRHRSIVAAAALILFLAVPALAISNLRIWWEKEAKEIALRQKDDAFRQRLTALTEARLNASRATIEAQTASAISDLLHEMLASANPDKSKGQNYTVRELLDDFSRRIDHQLERQPEVEATVRRTIGVAYRRLGLTEQAEPHLKRALELRRCAFDANPEKVAESLIDIAWNLAARGQLAPAEKSVREALLIYRDRGEPEVPMIQALWALQWLQVYQGKHAESEAAAREALAILRKNPGSTSPEIANILHTLADSKNDRYRFSEAEPLAREALTLHRRLHGANHPEMGWGWNALARALFGLGRYAEAEASFREALKIFRAQYGDRHKSVSQVLQGIASSLRAQGKNEGLETLICEMLPNQTRSVEQNPKDPAPWLHRGLAIADWEQWTRAAADCDRAFELRNALAPASLQELGDFYDRWSLQADRNNSHEEAEKAVRRAVLIFGELVGADHPPAEVRMKLGRLRELLGHLLSSSGRHHEAEETYQAALEVFEALAEQSPESLDLRRIRGLLHRRHGETLEWVDRSQDAEKAYHRALGHFENLERAAPSVPEHRQEYALALRALSELLEHGGRLPEAEAMHRRRLLILKKAVIDFPSHQELRKQLALSSAGLAAVVLRQGTERSPPEVDPVRDLLREAAQTCPDSPEARNEFAWYLVRYPGDCAELAKIGIELARKAVEKAPEAGHLWNTLGAAYYRVGKWPEALEALEKSQHLTIENHFGHNAFFLAMTHWRCGHEEQARRWHQRARNWMEKNRPRDKELSRLSGEASRLFELQAPVADPPAT</sequence>
<dbReference type="EMBL" id="CP155447">
    <property type="protein sequence ID" value="XBH04035.1"/>
    <property type="molecule type" value="Genomic_DNA"/>
</dbReference>
<evidence type="ECO:0000256" key="5">
    <source>
        <dbReference type="PROSITE-ProRule" id="PRU00339"/>
    </source>
</evidence>
<proteinExistence type="predicted"/>
<dbReference type="InterPro" id="IPR008271">
    <property type="entry name" value="Ser/Thr_kinase_AS"/>
</dbReference>
<evidence type="ECO:0000256" key="2">
    <source>
        <dbReference type="ARBA" id="ARBA00022741"/>
    </source>
</evidence>
<dbReference type="GO" id="GO:0005524">
    <property type="term" value="F:ATP binding"/>
    <property type="evidence" value="ECO:0007669"/>
    <property type="project" value="UniProtKB-UniRule"/>
</dbReference>
<evidence type="ECO:0000256" key="6">
    <source>
        <dbReference type="PROSITE-ProRule" id="PRU10141"/>
    </source>
</evidence>
<dbReference type="InterPro" id="IPR019734">
    <property type="entry name" value="TPR_rpt"/>
</dbReference>
<dbReference type="CDD" id="cd14014">
    <property type="entry name" value="STKc_PknB_like"/>
    <property type="match status" value="1"/>
</dbReference>
<dbReference type="InterPro" id="IPR011009">
    <property type="entry name" value="Kinase-like_dom_sf"/>
</dbReference>
<keyword evidence="4 6" id="KW-0067">ATP-binding</keyword>
<feature type="region of interest" description="Disordered" evidence="7">
    <location>
        <begin position="1206"/>
        <end position="1236"/>
    </location>
</feature>
<evidence type="ECO:0000256" key="3">
    <source>
        <dbReference type="ARBA" id="ARBA00022777"/>
    </source>
</evidence>
<feature type="repeat" description="TPR" evidence="5">
    <location>
        <begin position="1137"/>
        <end position="1170"/>
    </location>
</feature>
<dbReference type="SUPFAM" id="SSF48452">
    <property type="entry name" value="TPR-like"/>
    <property type="match status" value="4"/>
</dbReference>
<evidence type="ECO:0000256" key="4">
    <source>
        <dbReference type="ARBA" id="ARBA00022840"/>
    </source>
</evidence>
<feature type="binding site" evidence="6">
    <location>
        <position position="121"/>
    </location>
    <ligand>
        <name>ATP</name>
        <dbReference type="ChEBI" id="CHEBI:30616"/>
    </ligand>
</feature>
<dbReference type="PROSITE" id="PS50011">
    <property type="entry name" value="PROTEIN_KINASE_DOM"/>
    <property type="match status" value="1"/>
</dbReference>
<dbReference type="InterPro" id="IPR000719">
    <property type="entry name" value="Prot_kinase_dom"/>
</dbReference>
<evidence type="ECO:0000313" key="9">
    <source>
        <dbReference type="EMBL" id="XBH04035.1"/>
    </source>
</evidence>
<gene>
    <name evidence="9" type="ORF">V5E97_37910</name>
</gene>
<accession>A0AAU7CFV9</accession>
<reference evidence="9" key="1">
    <citation type="submission" date="2024-05" db="EMBL/GenBank/DDBJ databases">
        <title>Planctomycetes of the genus Singulisphaera possess chitinolytic capabilities.</title>
        <authorList>
            <person name="Ivanova A."/>
        </authorList>
    </citation>
    <scope>NUCLEOTIDE SEQUENCE</scope>
    <source>
        <strain evidence="9">Ch08T</strain>
    </source>
</reference>
<dbReference type="SUPFAM" id="SSF56112">
    <property type="entry name" value="Protein kinase-like (PK-like)"/>
    <property type="match status" value="1"/>
</dbReference>
<dbReference type="Pfam" id="PF13424">
    <property type="entry name" value="TPR_12"/>
    <property type="match status" value="2"/>
</dbReference>
<dbReference type="PROSITE" id="PS00107">
    <property type="entry name" value="PROTEIN_KINASE_ATP"/>
    <property type="match status" value="1"/>
</dbReference>
<dbReference type="AlphaFoldDB" id="A0AAU7CFV9"/>
<dbReference type="Gene3D" id="1.25.40.10">
    <property type="entry name" value="Tetratricopeptide repeat domain"/>
    <property type="match status" value="4"/>
</dbReference>
<protein>
    <submittedName>
        <fullName evidence="9">Tetratricopeptide repeat protein</fullName>
    </submittedName>
</protein>
<dbReference type="Pfam" id="PF13181">
    <property type="entry name" value="TPR_8"/>
    <property type="match status" value="1"/>
</dbReference>
<dbReference type="PROSITE" id="PS00108">
    <property type="entry name" value="PROTEIN_KINASE_ST"/>
    <property type="match status" value="1"/>
</dbReference>
<dbReference type="PANTHER" id="PTHR43289:SF34">
    <property type="entry name" value="SERINE_THREONINE-PROTEIN KINASE YBDM-RELATED"/>
    <property type="match status" value="1"/>
</dbReference>
<dbReference type="GO" id="GO:0004674">
    <property type="term" value="F:protein serine/threonine kinase activity"/>
    <property type="evidence" value="ECO:0007669"/>
    <property type="project" value="TreeGrafter"/>
</dbReference>
<keyword evidence="3" id="KW-0418">Kinase</keyword>
<keyword evidence="1" id="KW-0808">Transferase</keyword>
<dbReference type="SMART" id="SM00028">
    <property type="entry name" value="TPR"/>
    <property type="match status" value="9"/>
</dbReference>
<dbReference type="InterPro" id="IPR011990">
    <property type="entry name" value="TPR-like_helical_dom_sf"/>
</dbReference>
<evidence type="ECO:0000256" key="7">
    <source>
        <dbReference type="SAM" id="MobiDB-lite"/>
    </source>
</evidence>
<feature type="compositionally biased region" description="Polar residues" evidence="7">
    <location>
        <begin position="248"/>
        <end position="257"/>
    </location>
</feature>
<evidence type="ECO:0000259" key="8">
    <source>
        <dbReference type="PROSITE" id="PS50011"/>
    </source>
</evidence>
<dbReference type="Gene3D" id="1.10.510.10">
    <property type="entry name" value="Transferase(Phosphotransferase) domain 1"/>
    <property type="match status" value="1"/>
</dbReference>
<evidence type="ECO:0000256" key="1">
    <source>
        <dbReference type="ARBA" id="ARBA00022679"/>
    </source>
</evidence>
<dbReference type="SMART" id="SM00220">
    <property type="entry name" value="S_TKc"/>
    <property type="match status" value="1"/>
</dbReference>
<organism evidence="9">
    <name type="scientific">Singulisphaera sp. Ch08</name>
    <dbReference type="NCBI Taxonomy" id="3120278"/>
    <lineage>
        <taxon>Bacteria</taxon>
        <taxon>Pseudomonadati</taxon>
        <taxon>Planctomycetota</taxon>
        <taxon>Planctomycetia</taxon>
        <taxon>Isosphaerales</taxon>
        <taxon>Isosphaeraceae</taxon>
        <taxon>Singulisphaera</taxon>
    </lineage>
</organism>
<feature type="region of interest" description="Disordered" evidence="7">
    <location>
        <begin position="193"/>
        <end position="212"/>
    </location>
</feature>
<keyword evidence="5" id="KW-0802">TPR repeat</keyword>
<name>A0AAU7CFV9_9BACT</name>